<sequence length="377" mass="42681">MANILPRSVFRAMQGLEPQGGARRRDENPSDGTEKKDDGSNDDSNSQKKNDGPSNSAKKRDDGPRDAEGTYRPTPIDVVVVRVMLTRGVKLPPDVVDIVFDHAEYWPHSSNEIDFMAEHQDRLRVQGTSPNNNKFLLRSYPVGLTGLPERENLAEELAWDTNEAKPQPLGREHEAQFFEKLPHYPTPKLVSPVRKIVFSIRSADQGWGGERGNRGTYQGSWTWFEAGLERFEADETCDPQCTYDVRFQSASSKASPLPVCALRPLHPTLEDDPENEGKLQYKHPLSHNENFEIQRNKTATRAYQDHVVTWSYLDNIKSTSDDAMKIDEEQGRGRGTLDGSFVRNLKLGDVITIWAKARFAGWSNNIEKVKVEVYWAV</sequence>
<name>A0A0N8H530_9HYPO</name>
<reference evidence="2 3" key="1">
    <citation type="submission" date="2015-09" db="EMBL/GenBank/DDBJ databases">
        <title>Draft genome of a European isolate of the apple canker pathogen Neonectria ditissima.</title>
        <authorList>
            <person name="Gomez-Cortecero A."/>
            <person name="Harrison R.J."/>
            <person name="Armitage A.D."/>
        </authorList>
    </citation>
    <scope>NUCLEOTIDE SEQUENCE [LARGE SCALE GENOMIC DNA]</scope>
    <source>
        <strain evidence="2 3">R09/05</strain>
    </source>
</reference>
<dbReference type="EMBL" id="LKCW01000280">
    <property type="protein sequence ID" value="KPM35028.1"/>
    <property type="molecule type" value="Genomic_DNA"/>
</dbReference>
<dbReference type="AlphaFoldDB" id="A0A0N8H530"/>
<accession>A0A0N8H530</accession>
<feature type="compositionally biased region" description="Basic and acidic residues" evidence="1">
    <location>
        <begin position="58"/>
        <end position="69"/>
    </location>
</feature>
<evidence type="ECO:0000313" key="3">
    <source>
        <dbReference type="Proteomes" id="UP000050424"/>
    </source>
</evidence>
<evidence type="ECO:0008006" key="4">
    <source>
        <dbReference type="Google" id="ProtNLM"/>
    </source>
</evidence>
<feature type="compositionally biased region" description="Basic and acidic residues" evidence="1">
    <location>
        <begin position="23"/>
        <end position="51"/>
    </location>
</feature>
<evidence type="ECO:0000256" key="1">
    <source>
        <dbReference type="SAM" id="MobiDB-lite"/>
    </source>
</evidence>
<dbReference type="OrthoDB" id="66095at2759"/>
<protein>
    <recommendedName>
        <fullName evidence="4">Ankyrin repeat protein</fullName>
    </recommendedName>
</protein>
<comment type="caution">
    <text evidence="2">The sequence shown here is derived from an EMBL/GenBank/DDBJ whole genome shotgun (WGS) entry which is preliminary data.</text>
</comment>
<organism evidence="2 3">
    <name type="scientific">Neonectria ditissima</name>
    <dbReference type="NCBI Taxonomy" id="78410"/>
    <lineage>
        <taxon>Eukaryota</taxon>
        <taxon>Fungi</taxon>
        <taxon>Dikarya</taxon>
        <taxon>Ascomycota</taxon>
        <taxon>Pezizomycotina</taxon>
        <taxon>Sordariomycetes</taxon>
        <taxon>Hypocreomycetidae</taxon>
        <taxon>Hypocreales</taxon>
        <taxon>Nectriaceae</taxon>
        <taxon>Neonectria</taxon>
    </lineage>
</organism>
<feature type="region of interest" description="Disordered" evidence="1">
    <location>
        <begin position="1"/>
        <end position="71"/>
    </location>
</feature>
<gene>
    <name evidence="2" type="ORF">AK830_g11542</name>
</gene>
<dbReference type="Proteomes" id="UP000050424">
    <property type="component" value="Unassembled WGS sequence"/>
</dbReference>
<evidence type="ECO:0000313" key="2">
    <source>
        <dbReference type="EMBL" id="KPM35028.1"/>
    </source>
</evidence>
<proteinExistence type="predicted"/>
<keyword evidence="3" id="KW-1185">Reference proteome</keyword>
<dbReference type="STRING" id="78410.A0A0N8H530"/>